<sequence length="193" mass="21055">MAGCSLVAASLPAQVSGSSPVFSYGLSNPNYFGIQLTYMNSAGTCSYPATATCSPYLQTGSSINYCDYVTSAQTYTSFACKQYFVTAFNAGTYGYNFFGLDGCVVADSVPWTLYFSFILELSIPNPIVVKLPIVKLPVVKLPVVKLQITKLFIVSLAIDLSFTHHNIKPFVSGFIVKFFTGHFFEFPTACRLI</sequence>
<organism evidence="1 2">
    <name type="scientific">Massarina eburnea CBS 473.64</name>
    <dbReference type="NCBI Taxonomy" id="1395130"/>
    <lineage>
        <taxon>Eukaryota</taxon>
        <taxon>Fungi</taxon>
        <taxon>Dikarya</taxon>
        <taxon>Ascomycota</taxon>
        <taxon>Pezizomycotina</taxon>
        <taxon>Dothideomycetes</taxon>
        <taxon>Pleosporomycetidae</taxon>
        <taxon>Pleosporales</taxon>
        <taxon>Massarineae</taxon>
        <taxon>Massarinaceae</taxon>
        <taxon>Massarina</taxon>
    </lineage>
</organism>
<reference evidence="1" key="1">
    <citation type="journal article" date="2020" name="Stud. Mycol.">
        <title>101 Dothideomycetes genomes: a test case for predicting lifestyles and emergence of pathogens.</title>
        <authorList>
            <person name="Haridas S."/>
            <person name="Albert R."/>
            <person name="Binder M."/>
            <person name="Bloem J."/>
            <person name="Labutti K."/>
            <person name="Salamov A."/>
            <person name="Andreopoulos B."/>
            <person name="Baker S."/>
            <person name="Barry K."/>
            <person name="Bills G."/>
            <person name="Bluhm B."/>
            <person name="Cannon C."/>
            <person name="Castanera R."/>
            <person name="Culley D."/>
            <person name="Daum C."/>
            <person name="Ezra D."/>
            <person name="Gonzalez J."/>
            <person name="Henrissat B."/>
            <person name="Kuo A."/>
            <person name="Liang C."/>
            <person name="Lipzen A."/>
            <person name="Lutzoni F."/>
            <person name="Magnuson J."/>
            <person name="Mondo S."/>
            <person name="Nolan M."/>
            <person name="Ohm R."/>
            <person name="Pangilinan J."/>
            <person name="Park H.-J."/>
            <person name="Ramirez L."/>
            <person name="Alfaro M."/>
            <person name="Sun H."/>
            <person name="Tritt A."/>
            <person name="Yoshinaga Y."/>
            <person name="Zwiers L.-H."/>
            <person name="Turgeon B."/>
            <person name="Goodwin S."/>
            <person name="Spatafora J."/>
            <person name="Crous P."/>
            <person name="Grigoriev I."/>
        </authorList>
    </citation>
    <scope>NUCLEOTIDE SEQUENCE</scope>
    <source>
        <strain evidence="1">CBS 473.64</strain>
    </source>
</reference>
<dbReference type="Proteomes" id="UP000799753">
    <property type="component" value="Unassembled WGS sequence"/>
</dbReference>
<dbReference type="EMBL" id="MU006854">
    <property type="protein sequence ID" value="KAF2634187.1"/>
    <property type="molecule type" value="Genomic_DNA"/>
</dbReference>
<evidence type="ECO:0000313" key="2">
    <source>
        <dbReference type="Proteomes" id="UP000799753"/>
    </source>
</evidence>
<evidence type="ECO:0000313" key="1">
    <source>
        <dbReference type="EMBL" id="KAF2634187.1"/>
    </source>
</evidence>
<keyword evidence="2" id="KW-1185">Reference proteome</keyword>
<name>A0A6A6RGL3_9PLEO</name>
<accession>A0A6A6RGL3</accession>
<gene>
    <name evidence="1" type="ORF">P280DRAFT_512080</name>
</gene>
<protein>
    <submittedName>
        <fullName evidence="1">Uncharacterized protein</fullName>
    </submittedName>
</protein>
<dbReference type="AlphaFoldDB" id="A0A6A6RGL3"/>
<proteinExistence type="predicted"/>